<feature type="domain" description="ABC transporter" evidence="10">
    <location>
        <begin position="1563"/>
        <end position="1810"/>
    </location>
</feature>
<keyword evidence="8 9" id="KW-0472">Membrane</keyword>
<keyword evidence="7 9" id="KW-1133">Transmembrane helix</keyword>
<evidence type="ECO:0000256" key="4">
    <source>
        <dbReference type="ARBA" id="ARBA00022692"/>
    </source>
</evidence>
<dbReference type="Gene3D" id="3.40.50.300">
    <property type="entry name" value="P-loop containing nucleotide triphosphate hydrolases"/>
    <property type="match status" value="2"/>
</dbReference>
<evidence type="ECO:0000259" key="10">
    <source>
        <dbReference type="PROSITE" id="PS50893"/>
    </source>
</evidence>
<dbReference type="CDD" id="cd03263">
    <property type="entry name" value="ABC_subfamily_A"/>
    <property type="match status" value="2"/>
</dbReference>
<dbReference type="InterPro" id="IPR026082">
    <property type="entry name" value="ABCA"/>
</dbReference>
<dbReference type="FunFam" id="3.40.50.300:FF:000335">
    <property type="entry name" value="ATP binding cassette subfamily A member 5"/>
    <property type="match status" value="1"/>
</dbReference>
<comment type="caution">
    <text evidence="11">The sequence shown here is derived from an EMBL/GenBank/DDBJ whole genome shotgun (WGS) entry which is preliminary data.</text>
</comment>
<keyword evidence="6" id="KW-0067">ATP-binding</keyword>
<evidence type="ECO:0000313" key="11">
    <source>
        <dbReference type="EMBL" id="DBA02798.1"/>
    </source>
</evidence>
<evidence type="ECO:0000256" key="9">
    <source>
        <dbReference type="SAM" id="Phobius"/>
    </source>
</evidence>
<dbReference type="GO" id="GO:0016887">
    <property type="term" value="F:ATP hydrolysis activity"/>
    <property type="evidence" value="ECO:0007669"/>
    <property type="project" value="InterPro"/>
</dbReference>
<feature type="transmembrane region" description="Helical" evidence="9">
    <location>
        <begin position="42"/>
        <end position="61"/>
    </location>
</feature>
<accession>A0AAV2Z744</accession>
<dbReference type="Pfam" id="PF00005">
    <property type="entry name" value="ABC_tran"/>
    <property type="match status" value="2"/>
</dbReference>
<comment type="similarity">
    <text evidence="2">Belongs to the ABC transporter superfamily. ABCA family.</text>
</comment>
<evidence type="ECO:0000256" key="6">
    <source>
        <dbReference type="ARBA" id="ARBA00022840"/>
    </source>
</evidence>
<dbReference type="PANTHER" id="PTHR19229">
    <property type="entry name" value="ATP-BINDING CASSETTE TRANSPORTER SUBFAMILY A ABCA"/>
    <property type="match status" value="1"/>
</dbReference>
<feature type="transmembrane region" description="Helical" evidence="9">
    <location>
        <begin position="1276"/>
        <end position="1303"/>
    </location>
</feature>
<keyword evidence="4 9" id="KW-0812">Transmembrane</keyword>
<proteinExistence type="inferred from homology"/>
<evidence type="ECO:0000256" key="7">
    <source>
        <dbReference type="ARBA" id="ARBA00022989"/>
    </source>
</evidence>
<protein>
    <recommendedName>
        <fullName evidence="10">ABC transporter domain-containing protein</fullName>
    </recommendedName>
</protein>
<dbReference type="GO" id="GO:0140359">
    <property type="term" value="F:ABC-type transporter activity"/>
    <property type="evidence" value="ECO:0007669"/>
    <property type="project" value="InterPro"/>
</dbReference>
<evidence type="ECO:0000313" key="12">
    <source>
        <dbReference type="Proteomes" id="UP001146120"/>
    </source>
</evidence>
<dbReference type="PROSITE" id="PS00211">
    <property type="entry name" value="ABC_TRANSPORTER_1"/>
    <property type="match status" value="2"/>
</dbReference>
<sequence>MPSMWRVVGALFWKNWRVKQRESKWNDKLGEMQRRGGRCRMLLPPLTMDIIVPLCALLWVIQLLCGWNVSLGPQQAAAPVAMHAQPGPAAIATGRGLSSVSHFQPGAPSKRSIVIPSTSNEAFSSVLLVQALPLLLAKTKMNLAMLDRPENREFLRHLDSEFPASPSLGLPAFSDRLVIVPDNHTAGHGDPMDAFLASPDAKSTYMALDLDAHAEHGQHATIHLMKEDAYEPQSADQLKRYIAQMMRPVNASDPRSLLFPAALPLQLELNRYLRDARAQPKPPTNASDLTAAACTSVDTMLRSTGLRWTDFSTTSPLGQSLEVCQDAMKTPSTLPGDVTTFLQRITQHDRATDGLAKIHANLLPKRPQKVAPGQLEANIIFYMAYLFLWPFTRLIRDIVTEKEKQLKEYLLILGLQPMALLLSWLSLYILASLVVQVAALYFLGDSMYVASTSSHLCFFALTWIYNTSLLILAVAVTPMFSLARTATASAPLIYMVMAAAPFLRSMVSPDTLETSELLQAVFSFAENISAPVQFMRALREVMGLDAETQSIRPIVWNDISDCCWMMFKQCIGYLVLGWYLENVFPRPIGIQQPWYFIFKPSYWFPSCLPQNDRENEEARSLTEATSPEYDQNDQSLREMSMRDYLEHFKPILYVKQLTKQYPNGKLAVKNVSFGVKRGEIFGLLGPNGAGKSTTMSILCGMLSPTSGDAFVGPTSVAKNPQSVRESLSVCFQQNILWDDLTAFEHIELICALKQAMGIQTIGKGAWVSKLRQFGLEDKQDARAKTLSGGQKRKLSLILALLDNSRLVLLDEPTAGMDLNARLDTWEALKKAVQHRAVILTTHSMQEAQALCENIGIVADGQLKCCGSSLFLREKLGVGYKLTIVHHESNESDNNAGADGAKHAQVLALVKEYVPTAVIVSENKWETRLQLAEGDETLFVPLLERLERMRKEGTGGIKRYAIAATDLEDVFVKVTEGEGVYYHAKDDEVHSDTDEKHRAKMASMAAMLNAAPSNRALVSTQCRALVRKRWLVCIRDKRALLAQFVWPLVLFAGILAFVHHLGTLSKFTVESLTSLPRQYASSPWVIASSADANDTDISRLLDSVRSMPGGTYVQYVQAQTADEMVAKVLANSEDSFVSAAYLTQLNWTGSGELDYVVYYNETISHSLTVALQRLSQGFCNGLPGSADCKLDVTLALMADKRGSSGEPVEVEIDDGPHIDPASIETVSRRIMITVCLLMTVMSTLSNYITAIVKEKEYGLKRMLFLHLGGQTKTQQSAIYWLASFLFDYSLYTIVSVVMFALVLIFSADLVSSDVLLAWSVCIVLFGLAMLPFIYCWSLLFSSHSSALSYMSYLSTFQMLAISIDFVLSMIPGTCQQTTEIARIVELFLPLIAFGRAMMRAGTMEWAPVRTKCVEFAIKSVEAANLENPHEWLESEGAEMLKAFSGHGTEPNDLSVWGWDQTGQCCVALIVSLVAYSSLLVLVDHWQMYPTVAHHRMQMFRDRVGGWFGRQSNREVYSTVEGDEQSSDLESPHNNVVQAVHVTKIYNPKKKVPNGAEASAAAGDESDAPVLNANGQVVALNNVSFSVEKADCVALLGVNGSGKSTMFEILTSGIAPTSGRVMVGKHDVTQQPREASRVFGYCPQTNILFNELTAREHIELFYALRCPHLSASQVRDAVEDLLRRLDLFPVERTQASHVSGGNKRRLMLALSLLSDDVALLLLDEPSAGVDVVARRLMWRVLHQKQHGLVTGLASQLGRSPQRAACLFTTHSMEEAEAVCANAVVLHKGKRVWAGSIPDLKQHAARGISISLRLDSQRLWEPSRVQQYIDRIRTLLTKRHGSRRSHEKVPLADLEAAYEACRLFFYTRDTVVIGEESMVDASDRVAPPPRHANWVACLLQRLENDIATGMNDNNSSSNAGTSDGGDVVGMPVVEFVKEWLLQEQFELIEAQLFEKQLSRRSGEDVTSVELQNAHGSGSQSSAAYETTCNERCTLADVFALLQAQKQPLAILRYSVSELSLERVFHQLTA</sequence>
<evidence type="ECO:0000256" key="8">
    <source>
        <dbReference type="ARBA" id="ARBA00023136"/>
    </source>
</evidence>
<gene>
    <name evidence="11" type="ORF">N0F65_006588</name>
</gene>
<reference evidence="11" key="2">
    <citation type="journal article" date="2023" name="Microbiol Resour">
        <title>Decontamination and Annotation of the Draft Genome Sequence of the Oomycete Lagenidium giganteum ARSEF 373.</title>
        <authorList>
            <person name="Morgan W.R."/>
            <person name="Tartar A."/>
        </authorList>
    </citation>
    <scope>NUCLEOTIDE SEQUENCE</scope>
    <source>
        <strain evidence="11">ARSEF 373</strain>
    </source>
</reference>
<dbReference type="Pfam" id="PF12698">
    <property type="entry name" value="ABC2_membrane_3"/>
    <property type="match status" value="2"/>
</dbReference>
<feature type="transmembrane region" description="Helical" evidence="9">
    <location>
        <begin position="1315"/>
        <end position="1339"/>
    </location>
</feature>
<dbReference type="InterPro" id="IPR013525">
    <property type="entry name" value="ABC2_TM"/>
</dbReference>
<feature type="transmembrane region" description="Helical" evidence="9">
    <location>
        <begin position="1351"/>
        <end position="1369"/>
    </location>
</feature>
<keyword evidence="5" id="KW-0547">Nucleotide-binding</keyword>
<keyword evidence="3" id="KW-0813">Transport</keyword>
<feature type="transmembrane region" description="Helical" evidence="9">
    <location>
        <begin position="415"/>
        <end position="444"/>
    </location>
</feature>
<dbReference type="SMART" id="SM00382">
    <property type="entry name" value="AAA"/>
    <property type="match status" value="2"/>
</dbReference>
<dbReference type="InterPro" id="IPR017871">
    <property type="entry name" value="ABC_transporter-like_CS"/>
</dbReference>
<dbReference type="GO" id="GO:0005524">
    <property type="term" value="F:ATP binding"/>
    <property type="evidence" value="ECO:0007669"/>
    <property type="project" value="UniProtKB-KW"/>
</dbReference>
<evidence type="ECO:0000256" key="2">
    <source>
        <dbReference type="ARBA" id="ARBA00008869"/>
    </source>
</evidence>
<feature type="transmembrane region" description="Helical" evidence="9">
    <location>
        <begin position="1229"/>
        <end position="1251"/>
    </location>
</feature>
<dbReference type="InterPro" id="IPR027417">
    <property type="entry name" value="P-loop_NTPase"/>
</dbReference>
<dbReference type="PROSITE" id="PS50893">
    <property type="entry name" value="ABC_TRANSPORTER_2"/>
    <property type="match status" value="2"/>
</dbReference>
<dbReference type="GO" id="GO:0016020">
    <property type="term" value="C:membrane"/>
    <property type="evidence" value="ECO:0007669"/>
    <property type="project" value="UniProtKB-SubCell"/>
</dbReference>
<dbReference type="InterPro" id="IPR003593">
    <property type="entry name" value="AAA+_ATPase"/>
</dbReference>
<evidence type="ECO:0000256" key="5">
    <source>
        <dbReference type="ARBA" id="ARBA00022741"/>
    </source>
</evidence>
<organism evidence="11 12">
    <name type="scientific">Lagenidium giganteum</name>
    <dbReference type="NCBI Taxonomy" id="4803"/>
    <lineage>
        <taxon>Eukaryota</taxon>
        <taxon>Sar</taxon>
        <taxon>Stramenopiles</taxon>
        <taxon>Oomycota</taxon>
        <taxon>Peronosporomycetes</taxon>
        <taxon>Pythiales</taxon>
        <taxon>Pythiaceae</taxon>
    </lineage>
</organism>
<evidence type="ECO:0000256" key="1">
    <source>
        <dbReference type="ARBA" id="ARBA00004141"/>
    </source>
</evidence>
<name>A0AAV2Z744_9STRA</name>
<dbReference type="InterPro" id="IPR003439">
    <property type="entry name" value="ABC_transporter-like_ATP-bd"/>
</dbReference>
<dbReference type="GO" id="GO:0005319">
    <property type="term" value="F:lipid transporter activity"/>
    <property type="evidence" value="ECO:0007669"/>
    <property type="project" value="TreeGrafter"/>
</dbReference>
<feature type="transmembrane region" description="Helical" evidence="9">
    <location>
        <begin position="456"/>
        <end position="476"/>
    </location>
</feature>
<feature type="transmembrane region" description="Helical" evidence="9">
    <location>
        <begin position="1038"/>
        <end position="1057"/>
    </location>
</feature>
<comment type="subcellular location">
    <subcellularLocation>
        <location evidence="1">Membrane</location>
        <topology evidence="1">Multi-pass membrane protein</topology>
    </subcellularLocation>
</comment>
<dbReference type="SUPFAM" id="SSF52540">
    <property type="entry name" value="P-loop containing nucleoside triphosphate hydrolases"/>
    <property type="match status" value="2"/>
</dbReference>
<reference evidence="11" key="1">
    <citation type="submission" date="2022-11" db="EMBL/GenBank/DDBJ databases">
        <authorList>
            <person name="Morgan W.R."/>
            <person name="Tartar A."/>
        </authorList>
    </citation>
    <scope>NUCLEOTIDE SEQUENCE</scope>
    <source>
        <strain evidence="11">ARSEF 373</strain>
    </source>
</reference>
<dbReference type="EMBL" id="DAKRPA010000026">
    <property type="protein sequence ID" value="DBA02798.1"/>
    <property type="molecule type" value="Genomic_DNA"/>
</dbReference>
<feature type="domain" description="ABC transporter" evidence="10">
    <location>
        <begin position="652"/>
        <end position="884"/>
    </location>
</feature>
<dbReference type="Proteomes" id="UP001146120">
    <property type="component" value="Unassembled WGS sequence"/>
</dbReference>
<evidence type="ECO:0000256" key="3">
    <source>
        <dbReference type="ARBA" id="ARBA00022448"/>
    </source>
</evidence>
<keyword evidence="12" id="KW-1185">Reference proteome</keyword>